<evidence type="ECO:0000313" key="3">
    <source>
        <dbReference type="Proteomes" id="UP000198802"/>
    </source>
</evidence>
<feature type="transmembrane region" description="Helical" evidence="1">
    <location>
        <begin position="212"/>
        <end position="233"/>
    </location>
</feature>
<feature type="transmembrane region" description="Helical" evidence="1">
    <location>
        <begin position="159"/>
        <end position="180"/>
    </location>
</feature>
<sequence length="238" mass="23626">MRYALRAEWTKACTSPGLPALLVTMVVSMVALSAAVAAATDPLPGTDLPKLGLTGVLLGQALVAVFGVLVMGDEYATGLVTVTLTAVPRRSCVLAAKAVVVAGVLAAAATIAVAGCLLAARLALPADAVAARPAVGSVLYLVLIGLLSLGIVTCVRSSAAGVGSVLALLYVLPVVTAAVADPAWQRHLRQIGPASAGLAVQATGADLDIGPWTGLGVLALWAAGALLAGAALLERRDV</sequence>
<keyword evidence="1" id="KW-0472">Membrane</keyword>
<organism evidence="2 3">
    <name type="scientific">Parafrankia irregularis</name>
    <dbReference type="NCBI Taxonomy" id="795642"/>
    <lineage>
        <taxon>Bacteria</taxon>
        <taxon>Bacillati</taxon>
        <taxon>Actinomycetota</taxon>
        <taxon>Actinomycetes</taxon>
        <taxon>Frankiales</taxon>
        <taxon>Frankiaceae</taxon>
        <taxon>Parafrankia</taxon>
    </lineage>
</organism>
<evidence type="ECO:0000313" key="2">
    <source>
        <dbReference type="EMBL" id="CUU58169.1"/>
    </source>
</evidence>
<name>A0A0S4QSH2_9ACTN</name>
<feature type="transmembrane region" description="Helical" evidence="1">
    <location>
        <begin position="92"/>
        <end position="122"/>
    </location>
</feature>
<evidence type="ECO:0000256" key="1">
    <source>
        <dbReference type="SAM" id="Phobius"/>
    </source>
</evidence>
<gene>
    <name evidence="2" type="ORF">Ga0074812_11778</name>
</gene>
<dbReference type="AlphaFoldDB" id="A0A0S4QSH2"/>
<keyword evidence="3" id="KW-1185">Reference proteome</keyword>
<proteinExistence type="predicted"/>
<dbReference type="Proteomes" id="UP000198802">
    <property type="component" value="Unassembled WGS sequence"/>
</dbReference>
<protein>
    <submittedName>
        <fullName evidence="2">ABC-2 type transport system permease protein</fullName>
    </submittedName>
</protein>
<feature type="transmembrane region" description="Helical" evidence="1">
    <location>
        <begin position="51"/>
        <end position="71"/>
    </location>
</feature>
<feature type="transmembrane region" description="Helical" evidence="1">
    <location>
        <begin position="134"/>
        <end position="152"/>
    </location>
</feature>
<dbReference type="RefSeq" id="WP_091280843.1">
    <property type="nucleotide sequence ID" value="NZ_FAOZ01000017.1"/>
</dbReference>
<accession>A0A0S4QSH2</accession>
<keyword evidence="1" id="KW-0812">Transmembrane</keyword>
<dbReference type="EMBL" id="FAOZ01000017">
    <property type="protein sequence ID" value="CUU58169.1"/>
    <property type="molecule type" value="Genomic_DNA"/>
</dbReference>
<feature type="transmembrane region" description="Helical" evidence="1">
    <location>
        <begin position="20"/>
        <end position="39"/>
    </location>
</feature>
<keyword evidence="1" id="KW-1133">Transmembrane helix</keyword>
<reference evidence="3" key="1">
    <citation type="submission" date="2015-11" db="EMBL/GenBank/DDBJ databases">
        <authorList>
            <person name="Varghese N."/>
        </authorList>
    </citation>
    <scope>NUCLEOTIDE SEQUENCE [LARGE SCALE GENOMIC DNA]</scope>
    <source>
        <strain evidence="3">DSM 45899</strain>
    </source>
</reference>